<dbReference type="InterPro" id="IPR013087">
    <property type="entry name" value="Znf_C2H2_type"/>
</dbReference>
<dbReference type="STRING" id="9838.ENSCDRP00005009217"/>
<feature type="non-terminal residue" evidence="16">
    <location>
        <position position="1"/>
    </location>
</feature>
<feature type="domain" description="C2H2-type" evidence="15">
    <location>
        <begin position="138"/>
        <end position="165"/>
    </location>
</feature>
<sequence>KTWAAGSIRRLSWQVQRRGAWDRGSLAVAPSGGRCYRSRSPRGDLKKAFPSPRDGIHTPYNRGSALPSLPTLTKGVAFWLLVLRLALMLLQGPVLFEDLAVYFSQEECVSLHPAQRSLGRDMAQECFMDKALMGEKKYNCGDCGKMFNHRANLRTHRRIHTGEKPYKCAECSSTFRQHSHLSRHMNVHGKEKPYTCGSQMLQIRTSPETTDTQEVVTIE</sequence>
<evidence type="ECO:0000256" key="3">
    <source>
        <dbReference type="ARBA" id="ARBA00006991"/>
    </source>
</evidence>
<dbReference type="GO" id="GO:0008270">
    <property type="term" value="F:zinc ion binding"/>
    <property type="evidence" value="ECO:0007669"/>
    <property type="project" value="UniProtKB-KW"/>
</dbReference>
<dbReference type="PANTHER" id="PTHR14196">
    <property type="entry name" value="ODD-SKIPPED - RELATED"/>
    <property type="match status" value="1"/>
</dbReference>
<evidence type="ECO:0000256" key="12">
    <source>
        <dbReference type="ARBA" id="ARBA00023163"/>
    </source>
</evidence>
<gene>
    <name evidence="16" type="ORF">Cadr_000030748</name>
</gene>
<keyword evidence="8" id="KW-0862">Zinc</keyword>
<accession>A0A5N4BYZ2</accession>
<dbReference type="GO" id="GO:0000977">
    <property type="term" value="F:RNA polymerase II transcription regulatory region sequence-specific DNA binding"/>
    <property type="evidence" value="ECO:0007669"/>
    <property type="project" value="TreeGrafter"/>
</dbReference>
<dbReference type="GO" id="GO:0000981">
    <property type="term" value="F:DNA-binding transcription factor activity, RNA polymerase II-specific"/>
    <property type="evidence" value="ECO:0007669"/>
    <property type="project" value="TreeGrafter"/>
</dbReference>
<comment type="similarity">
    <text evidence="3">Belongs to the krueppel C2H2-type zinc-finger protein family.</text>
</comment>
<dbReference type="Gene3D" id="6.10.140.140">
    <property type="match status" value="1"/>
</dbReference>
<evidence type="ECO:0000256" key="14">
    <source>
        <dbReference type="PROSITE-ProRule" id="PRU00042"/>
    </source>
</evidence>
<dbReference type="SUPFAM" id="SSF109640">
    <property type="entry name" value="KRAB domain (Kruppel-associated box)"/>
    <property type="match status" value="1"/>
</dbReference>
<evidence type="ECO:0000256" key="6">
    <source>
        <dbReference type="ARBA" id="ARBA00022737"/>
    </source>
</evidence>
<dbReference type="FunFam" id="3.30.160.60:FF:001014">
    <property type="entry name" value="Zinc finger protein 597"/>
    <property type="match status" value="1"/>
</dbReference>
<dbReference type="FunFam" id="3.30.160.60:FF:000951">
    <property type="entry name" value="Zinc finger protein 8"/>
    <property type="match status" value="1"/>
</dbReference>
<dbReference type="PANTHER" id="PTHR14196:SF12">
    <property type="entry name" value="ZINC FINGER PROTEIN 208-LIKE"/>
    <property type="match status" value="1"/>
</dbReference>
<dbReference type="InterPro" id="IPR036236">
    <property type="entry name" value="Znf_C2H2_sf"/>
</dbReference>
<comment type="subcellular location">
    <subcellularLocation>
        <location evidence="2">Nucleus</location>
    </subcellularLocation>
</comment>
<evidence type="ECO:0000256" key="5">
    <source>
        <dbReference type="ARBA" id="ARBA00022723"/>
    </source>
</evidence>
<dbReference type="PROSITE" id="PS50157">
    <property type="entry name" value="ZINC_FINGER_C2H2_2"/>
    <property type="match status" value="2"/>
</dbReference>
<evidence type="ECO:0000256" key="1">
    <source>
        <dbReference type="ARBA" id="ARBA00003767"/>
    </source>
</evidence>
<dbReference type="InterPro" id="IPR001909">
    <property type="entry name" value="KRAB"/>
</dbReference>
<protein>
    <submittedName>
        <fullName evidence="16">Zinc finger protein 597</fullName>
    </submittedName>
</protein>
<keyword evidence="4" id="KW-1017">Isopeptide bond</keyword>
<keyword evidence="9" id="KW-0832">Ubl conjugation</keyword>
<dbReference type="SUPFAM" id="SSF57667">
    <property type="entry name" value="beta-beta-alpha zinc fingers"/>
    <property type="match status" value="1"/>
</dbReference>
<keyword evidence="6" id="KW-0677">Repeat</keyword>
<dbReference type="Gene3D" id="3.30.160.60">
    <property type="entry name" value="Classic Zinc Finger"/>
    <property type="match status" value="2"/>
</dbReference>
<keyword evidence="12" id="KW-0804">Transcription</keyword>
<dbReference type="GO" id="GO:0005634">
    <property type="term" value="C:nucleus"/>
    <property type="evidence" value="ECO:0007669"/>
    <property type="project" value="UniProtKB-SubCell"/>
</dbReference>
<feature type="domain" description="C2H2-type" evidence="15">
    <location>
        <begin position="166"/>
        <end position="193"/>
    </location>
</feature>
<evidence type="ECO:0000256" key="11">
    <source>
        <dbReference type="ARBA" id="ARBA00023125"/>
    </source>
</evidence>
<keyword evidence="11" id="KW-0238">DNA-binding</keyword>
<dbReference type="SMART" id="SM00355">
    <property type="entry name" value="ZnF_C2H2"/>
    <property type="match status" value="2"/>
</dbReference>
<reference evidence="16 17" key="1">
    <citation type="journal article" date="2019" name="Mol. Ecol. Resour.">
        <title>Improving Illumina assemblies with Hi-C and long reads: an example with the North African dromedary.</title>
        <authorList>
            <person name="Elbers J.P."/>
            <person name="Rogers M.F."/>
            <person name="Perelman P.L."/>
            <person name="Proskuryakova A.A."/>
            <person name="Serdyukova N.A."/>
            <person name="Johnson W.E."/>
            <person name="Horin P."/>
            <person name="Corander J."/>
            <person name="Murphy D."/>
            <person name="Burger P.A."/>
        </authorList>
    </citation>
    <scope>NUCLEOTIDE SEQUENCE [LARGE SCALE GENOMIC DNA]</scope>
    <source>
        <strain evidence="16">Drom800</strain>
        <tissue evidence="16">Blood</tissue>
    </source>
</reference>
<dbReference type="Pfam" id="PF00096">
    <property type="entry name" value="zf-C2H2"/>
    <property type="match status" value="2"/>
</dbReference>
<keyword evidence="5" id="KW-0479">Metal-binding</keyword>
<dbReference type="PROSITE" id="PS00028">
    <property type="entry name" value="ZINC_FINGER_C2H2_1"/>
    <property type="match status" value="2"/>
</dbReference>
<dbReference type="Pfam" id="PF01352">
    <property type="entry name" value="KRAB"/>
    <property type="match status" value="1"/>
</dbReference>
<evidence type="ECO:0000256" key="9">
    <source>
        <dbReference type="ARBA" id="ARBA00022843"/>
    </source>
</evidence>
<comment type="function">
    <text evidence="1">May be involved in transcriptional regulation.</text>
</comment>
<keyword evidence="7 14" id="KW-0863">Zinc-finger</keyword>
<dbReference type="CDD" id="cd07765">
    <property type="entry name" value="KRAB_A-box"/>
    <property type="match status" value="1"/>
</dbReference>
<proteinExistence type="inferred from homology"/>
<comment type="caution">
    <text evidence="16">The sequence shown here is derived from an EMBL/GenBank/DDBJ whole genome shotgun (WGS) entry which is preliminary data.</text>
</comment>
<evidence type="ECO:0000256" key="8">
    <source>
        <dbReference type="ARBA" id="ARBA00022833"/>
    </source>
</evidence>
<name>A0A5N4BYZ2_CAMDR</name>
<keyword evidence="13" id="KW-0539">Nucleus</keyword>
<evidence type="ECO:0000256" key="2">
    <source>
        <dbReference type="ARBA" id="ARBA00004123"/>
    </source>
</evidence>
<evidence type="ECO:0000256" key="10">
    <source>
        <dbReference type="ARBA" id="ARBA00023015"/>
    </source>
</evidence>
<keyword evidence="10" id="KW-0805">Transcription regulation</keyword>
<evidence type="ECO:0000259" key="15">
    <source>
        <dbReference type="PROSITE" id="PS50157"/>
    </source>
</evidence>
<dbReference type="Proteomes" id="UP000299084">
    <property type="component" value="Unassembled WGS sequence"/>
</dbReference>
<organism evidence="16 17">
    <name type="scientific">Camelus dromedarius</name>
    <name type="common">Dromedary</name>
    <name type="synonym">Arabian camel</name>
    <dbReference type="NCBI Taxonomy" id="9838"/>
    <lineage>
        <taxon>Eukaryota</taxon>
        <taxon>Metazoa</taxon>
        <taxon>Chordata</taxon>
        <taxon>Craniata</taxon>
        <taxon>Vertebrata</taxon>
        <taxon>Euteleostomi</taxon>
        <taxon>Mammalia</taxon>
        <taxon>Eutheria</taxon>
        <taxon>Laurasiatheria</taxon>
        <taxon>Artiodactyla</taxon>
        <taxon>Tylopoda</taxon>
        <taxon>Camelidae</taxon>
        <taxon>Camelus</taxon>
    </lineage>
</organism>
<evidence type="ECO:0000256" key="7">
    <source>
        <dbReference type="ARBA" id="ARBA00022771"/>
    </source>
</evidence>
<dbReference type="InterPro" id="IPR050717">
    <property type="entry name" value="C2H2-ZF_Transcription_Reg"/>
</dbReference>
<evidence type="ECO:0000313" key="17">
    <source>
        <dbReference type="Proteomes" id="UP000299084"/>
    </source>
</evidence>
<dbReference type="InterPro" id="IPR036051">
    <property type="entry name" value="KRAB_dom_sf"/>
</dbReference>
<dbReference type="EMBL" id="JWIN03000071">
    <property type="protein sequence ID" value="KAB1251843.1"/>
    <property type="molecule type" value="Genomic_DNA"/>
</dbReference>
<evidence type="ECO:0000256" key="4">
    <source>
        <dbReference type="ARBA" id="ARBA00022499"/>
    </source>
</evidence>
<evidence type="ECO:0000256" key="13">
    <source>
        <dbReference type="ARBA" id="ARBA00023242"/>
    </source>
</evidence>
<evidence type="ECO:0000313" key="16">
    <source>
        <dbReference type="EMBL" id="KAB1251843.1"/>
    </source>
</evidence>
<keyword evidence="17" id="KW-1185">Reference proteome</keyword>
<dbReference type="AlphaFoldDB" id="A0A5N4BYZ2"/>